<proteinExistence type="predicted"/>
<feature type="non-terminal residue" evidence="2">
    <location>
        <position position="61"/>
    </location>
</feature>
<feature type="domain" description="Peptidase S9A N-terminal" evidence="1">
    <location>
        <begin position="7"/>
        <end position="60"/>
    </location>
</feature>
<gene>
    <name evidence="2" type="ORF">ACFQ07_16440</name>
</gene>
<comment type="caution">
    <text evidence="2">The sequence shown here is derived from an EMBL/GenBank/DDBJ whole genome shotgun (WGS) entry which is preliminary data.</text>
</comment>
<accession>A0ABW3CH16</accession>
<protein>
    <recommendedName>
        <fullName evidence="1">Peptidase S9A N-terminal domain-containing protein</fullName>
    </recommendedName>
</protein>
<dbReference type="Gene3D" id="3.40.50.1820">
    <property type="entry name" value="alpha/beta hydrolase"/>
    <property type="match status" value="1"/>
</dbReference>
<dbReference type="InterPro" id="IPR023302">
    <property type="entry name" value="Pept_S9A_N"/>
</dbReference>
<dbReference type="InterPro" id="IPR029058">
    <property type="entry name" value="AB_hydrolase_fold"/>
</dbReference>
<evidence type="ECO:0000313" key="3">
    <source>
        <dbReference type="Proteomes" id="UP001597083"/>
    </source>
</evidence>
<evidence type="ECO:0000313" key="2">
    <source>
        <dbReference type="EMBL" id="MFD0853829.1"/>
    </source>
</evidence>
<dbReference type="Proteomes" id="UP001597083">
    <property type="component" value="Unassembled WGS sequence"/>
</dbReference>
<evidence type="ECO:0000259" key="1">
    <source>
        <dbReference type="Pfam" id="PF02897"/>
    </source>
</evidence>
<keyword evidence="3" id="KW-1185">Reference proteome</keyword>
<dbReference type="Pfam" id="PF02897">
    <property type="entry name" value="Peptidase_S9_N"/>
    <property type="match status" value="1"/>
</dbReference>
<organism evidence="2 3">
    <name type="scientific">Actinomadura adrarensis</name>
    <dbReference type="NCBI Taxonomy" id="1819600"/>
    <lineage>
        <taxon>Bacteria</taxon>
        <taxon>Bacillati</taxon>
        <taxon>Actinomycetota</taxon>
        <taxon>Actinomycetes</taxon>
        <taxon>Streptosporangiales</taxon>
        <taxon>Thermomonosporaceae</taxon>
        <taxon>Actinomadura</taxon>
    </lineage>
</organism>
<name>A0ABW3CH16_9ACTN</name>
<dbReference type="EMBL" id="JBHTIR010002477">
    <property type="protein sequence ID" value="MFD0853829.1"/>
    <property type="molecule type" value="Genomic_DNA"/>
</dbReference>
<sequence>MSRPPYPPAQRQDIVEDIHGRQVADPYRWLEDRSDEAVQSWLDAQDELFHSIVDDLPGRER</sequence>
<dbReference type="SUPFAM" id="SSF50993">
    <property type="entry name" value="Peptidase/esterase 'gauge' domain"/>
    <property type="match status" value="1"/>
</dbReference>
<reference evidence="3" key="1">
    <citation type="journal article" date="2019" name="Int. J. Syst. Evol. Microbiol.">
        <title>The Global Catalogue of Microorganisms (GCM) 10K type strain sequencing project: providing services to taxonomists for standard genome sequencing and annotation.</title>
        <authorList>
            <consortium name="The Broad Institute Genomics Platform"/>
            <consortium name="The Broad Institute Genome Sequencing Center for Infectious Disease"/>
            <person name="Wu L."/>
            <person name="Ma J."/>
        </authorList>
    </citation>
    <scope>NUCLEOTIDE SEQUENCE [LARGE SCALE GENOMIC DNA]</scope>
    <source>
        <strain evidence="3">JCM 31696</strain>
    </source>
</reference>